<gene>
    <name evidence="2" type="ORF">H4R26_005807</name>
</gene>
<dbReference type="EMBL" id="JANBQF010001310">
    <property type="protein sequence ID" value="KAJ1997512.1"/>
    <property type="molecule type" value="Genomic_DNA"/>
</dbReference>
<reference evidence="2" key="1">
    <citation type="submission" date="2022-07" db="EMBL/GenBank/DDBJ databases">
        <title>Phylogenomic reconstructions and comparative analyses of Kickxellomycotina fungi.</title>
        <authorList>
            <person name="Reynolds N.K."/>
            <person name="Stajich J.E."/>
            <person name="Barry K."/>
            <person name="Grigoriev I.V."/>
            <person name="Crous P."/>
            <person name="Smith M.E."/>
        </authorList>
    </citation>
    <scope>NUCLEOTIDE SEQUENCE</scope>
    <source>
        <strain evidence="2">IMI 214461</strain>
    </source>
</reference>
<organism evidence="2 3">
    <name type="scientific">Coemansia thaxteri</name>
    <dbReference type="NCBI Taxonomy" id="2663907"/>
    <lineage>
        <taxon>Eukaryota</taxon>
        <taxon>Fungi</taxon>
        <taxon>Fungi incertae sedis</taxon>
        <taxon>Zoopagomycota</taxon>
        <taxon>Kickxellomycotina</taxon>
        <taxon>Kickxellomycetes</taxon>
        <taxon>Kickxellales</taxon>
        <taxon>Kickxellaceae</taxon>
        <taxon>Coemansia</taxon>
    </lineage>
</organism>
<feature type="transmembrane region" description="Helical" evidence="1">
    <location>
        <begin position="29"/>
        <end position="48"/>
    </location>
</feature>
<dbReference type="OrthoDB" id="5548017at2759"/>
<evidence type="ECO:0000256" key="1">
    <source>
        <dbReference type="SAM" id="Phobius"/>
    </source>
</evidence>
<dbReference type="Proteomes" id="UP001150907">
    <property type="component" value="Unassembled WGS sequence"/>
</dbReference>
<proteinExistence type="predicted"/>
<keyword evidence="1" id="KW-0472">Membrane</keyword>
<keyword evidence="3" id="KW-1185">Reference proteome</keyword>
<feature type="transmembrane region" description="Helical" evidence="1">
    <location>
        <begin position="57"/>
        <end position="78"/>
    </location>
</feature>
<evidence type="ECO:0000313" key="3">
    <source>
        <dbReference type="Proteomes" id="UP001150907"/>
    </source>
</evidence>
<protein>
    <submittedName>
        <fullName evidence="2">Uncharacterized protein</fullName>
    </submittedName>
</protein>
<dbReference type="AlphaFoldDB" id="A0A9W8EFI3"/>
<accession>A0A9W8EFI3</accession>
<keyword evidence="1" id="KW-1133">Transmembrane helix</keyword>
<keyword evidence="1" id="KW-0812">Transmembrane</keyword>
<name>A0A9W8EFI3_9FUNG</name>
<sequence>MQACYIATAFFTVVTLATFQDKYNFMDINTIIFYDAVTLVLAGLLNYVEPYWSLKSFCIAFALAYGLHAYFAVGIVRATTILGSHAKPSISVAVSAAMLYPFLMVAGLDLKDIAYN</sequence>
<feature type="transmembrane region" description="Helical" evidence="1">
    <location>
        <begin position="90"/>
        <end position="110"/>
    </location>
</feature>
<evidence type="ECO:0000313" key="2">
    <source>
        <dbReference type="EMBL" id="KAJ1997512.1"/>
    </source>
</evidence>
<comment type="caution">
    <text evidence="2">The sequence shown here is derived from an EMBL/GenBank/DDBJ whole genome shotgun (WGS) entry which is preliminary data.</text>
</comment>